<feature type="transmembrane region" description="Helical" evidence="6">
    <location>
        <begin position="229"/>
        <end position="250"/>
    </location>
</feature>
<name>A0A7X8YF05_9MICC</name>
<feature type="transmembrane region" description="Helical" evidence="6">
    <location>
        <begin position="357"/>
        <end position="375"/>
    </location>
</feature>
<evidence type="ECO:0000256" key="5">
    <source>
        <dbReference type="SAM" id="MobiDB-lite"/>
    </source>
</evidence>
<dbReference type="PROSITE" id="PS50850">
    <property type="entry name" value="MFS"/>
    <property type="match status" value="1"/>
</dbReference>
<dbReference type="InterPro" id="IPR020846">
    <property type="entry name" value="MFS_dom"/>
</dbReference>
<comment type="caution">
    <text evidence="8">The sequence shown here is derived from an EMBL/GenBank/DDBJ whole genome shotgun (WGS) entry which is preliminary data.</text>
</comment>
<evidence type="ECO:0000259" key="7">
    <source>
        <dbReference type="PROSITE" id="PS50850"/>
    </source>
</evidence>
<evidence type="ECO:0000313" key="8">
    <source>
        <dbReference type="EMBL" id="NLS11035.1"/>
    </source>
</evidence>
<evidence type="ECO:0000256" key="1">
    <source>
        <dbReference type="ARBA" id="ARBA00004651"/>
    </source>
</evidence>
<evidence type="ECO:0000256" key="2">
    <source>
        <dbReference type="ARBA" id="ARBA00022692"/>
    </source>
</evidence>
<gene>
    <name evidence="8" type="ORF">HGQ17_13730</name>
</gene>
<dbReference type="EMBL" id="JABAHY010000020">
    <property type="protein sequence ID" value="NLS11035.1"/>
    <property type="molecule type" value="Genomic_DNA"/>
</dbReference>
<feature type="transmembrane region" description="Helical" evidence="6">
    <location>
        <begin position="322"/>
        <end position="345"/>
    </location>
</feature>
<accession>A0A7X8YF05</accession>
<evidence type="ECO:0000313" key="9">
    <source>
        <dbReference type="Proteomes" id="UP000523139"/>
    </source>
</evidence>
<dbReference type="AlphaFoldDB" id="A0A7X8YF05"/>
<dbReference type="PANTHER" id="PTHR23527">
    <property type="entry name" value="BLL3282 PROTEIN"/>
    <property type="match status" value="1"/>
</dbReference>
<keyword evidence="4 6" id="KW-0472">Membrane</keyword>
<keyword evidence="2 6" id="KW-0812">Transmembrane</keyword>
<keyword evidence="3 6" id="KW-1133">Transmembrane helix</keyword>
<dbReference type="SUPFAM" id="SSF103473">
    <property type="entry name" value="MFS general substrate transporter"/>
    <property type="match status" value="1"/>
</dbReference>
<evidence type="ECO:0000256" key="4">
    <source>
        <dbReference type="ARBA" id="ARBA00023136"/>
    </source>
</evidence>
<dbReference type="GO" id="GO:0005886">
    <property type="term" value="C:plasma membrane"/>
    <property type="evidence" value="ECO:0007669"/>
    <property type="project" value="UniProtKB-SubCell"/>
</dbReference>
<feature type="transmembrane region" description="Helical" evidence="6">
    <location>
        <begin position="155"/>
        <end position="182"/>
    </location>
</feature>
<feature type="region of interest" description="Disordered" evidence="5">
    <location>
        <begin position="191"/>
        <end position="219"/>
    </location>
</feature>
<sequence length="412" mass="42224">MKKPGASVLAVLIAVMGVGPLFTYSLSSLSPLVVERIGISAGQLGLLAAVVFGSAAISAQGLGRMADRISPKLQLILNFSGTVVALTIAATTSSFWALVAAAVLSGISQAISNPTTNRVIMEVVPPQKQATWLGIKQSGVPLSQFFAGMFFPAMAIWLGWVGATLSAVLIVIALTVYGAWILHQHYAGNTPRSQGQQTEQSPTDSEVTDSEPAGEGTALSTPVKLPHAVIILTLVAFLMGFTVQTVNVYLPLFAVEQAGFSLAQGGLTLTVCGILGMISRIWWARRVGAGARLSTLLLAMSAGAVAGVALLSWVQLGGPGALIWAAAVIHGLTALGGNVVVNAGVMKVAPPGTIGRASGVASMGMYAGFTVGPLISGLLRDISGDFLLPWAGAGVSLALTAGAALWLRSQQM</sequence>
<dbReference type="RefSeq" id="WP_168888517.1">
    <property type="nucleotide sequence ID" value="NZ_JABAHY010000020.1"/>
</dbReference>
<reference evidence="8 9" key="1">
    <citation type="submission" date="2020-04" db="EMBL/GenBank/DDBJ databases">
        <title>Nesterenkonia sp. nov., isolated from marine sediment.</title>
        <authorList>
            <person name="Zhang G."/>
        </authorList>
    </citation>
    <scope>NUCLEOTIDE SEQUENCE [LARGE SCALE GENOMIC DNA]</scope>
    <source>
        <strain evidence="8 9">MY13</strain>
    </source>
</reference>
<dbReference type="InterPro" id="IPR011701">
    <property type="entry name" value="MFS"/>
</dbReference>
<dbReference type="InterPro" id="IPR036259">
    <property type="entry name" value="MFS_trans_sf"/>
</dbReference>
<organism evidence="8 9">
    <name type="scientific">Nesterenkonia sedimenti</name>
    <dbReference type="NCBI Taxonomy" id="1463632"/>
    <lineage>
        <taxon>Bacteria</taxon>
        <taxon>Bacillati</taxon>
        <taxon>Actinomycetota</taxon>
        <taxon>Actinomycetes</taxon>
        <taxon>Micrococcales</taxon>
        <taxon>Micrococcaceae</taxon>
        <taxon>Nesterenkonia</taxon>
    </lineage>
</organism>
<proteinExistence type="predicted"/>
<dbReference type="InterPro" id="IPR052952">
    <property type="entry name" value="MFS-Transporter"/>
</dbReference>
<feature type="transmembrane region" description="Helical" evidence="6">
    <location>
        <begin position="387"/>
        <end position="407"/>
    </location>
</feature>
<protein>
    <submittedName>
        <fullName evidence="8">MFS transporter</fullName>
    </submittedName>
</protein>
<dbReference type="GO" id="GO:0022857">
    <property type="term" value="F:transmembrane transporter activity"/>
    <property type="evidence" value="ECO:0007669"/>
    <property type="project" value="InterPro"/>
</dbReference>
<dbReference type="Proteomes" id="UP000523139">
    <property type="component" value="Unassembled WGS sequence"/>
</dbReference>
<evidence type="ECO:0000256" key="3">
    <source>
        <dbReference type="ARBA" id="ARBA00022989"/>
    </source>
</evidence>
<feature type="transmembrane region" description="Helical" evidence="6">
    <location>
        <begin position="262"/>
        <end position="283"/>
    </location>
</feature>
<feature type="transmembrane region" description="Helical" evidence="6">
    <location>
        <begin position="75"/>
        <end position="104"/>
    </location>
</feature>
<feature type="transmembrane region" description="Helical" evidence="6">
    <location>
        <begin position="39"/>
        <end position="63"/>
    </location>
</feature>
<dbReference type="Pfam" id="PF07690">
    <property type="entry name" value="MFS_1"/>
    <property type="match status" value="1"/>
</dbReference>
<evidence type="ECO:0000256" key="6">
    <source>
        <dbReference type="SAM" id="Phobius"/>
    </source>
</evidence>
<feature type="transmembrane region" description="Helical" evidence="6">
    <location>
        <begin position="295"/>
        <end position="316"/>
    </location>
</feature>
<comment type="subcellular location">
    <subcellularLocation>
        <location evidence="1">Cell membrane</location>
        <topology evidence="1">Multi-pass membrane protein</topology>
    </subcellularLocation>
</comment>
<keyword evidence="9" id="KW-1185">Reference proteome</keyword>
<feature type="compositionally biased region" description="Polar residues" evidence="5">
    <location>
        <begin position="191"/>
        <end position="205"/>
    </location>
</feature>
<feature type="domain" description="Major facilitator superfamily (MFS) profile" evidence="7">
    <location>
        <begin position="3"/>
        <end position="412"/>
    </location>
</feature>
<dbReference type="PANTHER" id="PTHR23527:SF1">
    <property type="entry name" value="BLL3282 PROTEIN"/>
    <property type="match status" value="1"/>
</dbReference>
<dbReference type="Gene3D" id="1.20.1250.20">
    <property type="entry name" value="MFS general substrate transporter like domains"/>
    <property type="match status" value="1"/>
</dbReference>